<dbReference type="Gene3D" id="2.40.420.20">
    <property type="match status" value="1"/>
</dbReference>
<accession>A0ABY7SJ02</accession>
<gene>
    <name evidence="3" type="ORF">JHX87_15430</name>
</gene>
<reference evidence="3 4" key="1">
    <citation type="submission" date="2021-01" db="EMBL/GenBank/DDBJ databases">
        <title>Biogeographic distribution of Paracoccus.</title>
        <authorList>
            <person name="Hollensteiner J."/>
            <person name="Leineberger J."/>
            <person name="Brinkhoff T."/>
            <person name="Daniel R."/>
        </authorList>
    </citation>
    <scope>NUCLEOTIDE SEQUENCE [LARGE SCALE GENOMIC DNA]</scope>
    <source>
        <strain evidence="3 4">KCTC 22803</strain>
    </source>
</reference>
<dbReference type="Gene3D" id="2.40.50.100">
    <property type="match status" value="1"/>
</dbReference>
<evidence type="ECO:0000256" key="2">
    <source>
        <dbReference type="SAM" id="SignalP"/>
    </source>
</evidence>
<keyword evidence="2" id="KW-0732">Signal</keyword>
<dbReference type="Gene3D" id="1.10.287.470">
    <property type="entry name" value="Helix hairpin bin"/>
    <property type="match status" value="1"/>
</dbReference>
<dbReference type="EMBL" id="CP067136">
    <property type="protein sequence ID" value="WCR06844.1"/>
    <property type="molecule type" value="Genomic_DNA"/>
</dbReference>
<evidence type="ECO:0000256" key="1">
    <source>
        <dbReference type="ARBA" id="ARBA00009477"/>
    </source>
</evidence>
<proteinExistence type="inferred from homology"/>
<dbReference type="PANTHER" id="PTHR30469:SF20">
    <property type="entry name" value="EFFLUX RND TRANSPORTER PERIPLASMIC ADAPTOR SUBUNIT"/>
    <property type="match status" value="1"/>
</dbReference>
<sequence length="379" mass="40575">MPSGDDPCTKATFMKFNISAVISLTLLASLSPAFAQVGDPGESLRPAKLMVLEEAADFVERRFFGRIAARSTVDLSFRAGGQIEELPIRQGQFVEAGTLLGRLDRGPFERAVNEAQVQLNQAERQLARLSKLGAGVVALAEIENAQSTRDVAQVAYEDALDSLNYATMQAPFDALISQRLADQYATVAAGEPVVRAHDMSEIQVHIQVPEILFRQFGGQLEFQASAQMVVDGPLYPLEYRELTAEAAEAGQTYRVAFAFGEDQPENLLPGASATVQVTVQRPGSDSVVTLPASALRYAPDGRPQVLVYRPDDADPDRGTLASRSVTIEPAGGTRFYMLDGPEPGVTIVASGAAMLADGTRVGRFTGLSNDNGPTPEASQ</sequence>
<organism evidence="3 4">
    <name type="scientific">Paracoccus fistulariae</name>
    <dbReference type="NCBI Taxonomy" id="658446"/>
    <lineage>
        <taxon>Bacteria</taxon>
        <taxon>Pseudomonadati</taxon>
        <taxon>Pseudomonadota</taxon>
        <taxon>Alphaproteobacteria</taxon>
        <taxon>Rhodobacterales</taxon>
        <taxon>Paracoccaceae</taxon>
        <taxon>Paracoccus</taxon>
    </lineage>
</organism>
<evidence type="ECO:0000313" key="3">
    <source>
        <dbReference type="EMBL" id="WCR06844.1"/>
    </source>
</evidence>
<comment type="similarity">
    <text evidence="1">Belongs to the membrane fusion protein (MFP) (TC 8.A.1) family.</text>
</comment>
<dbReference type="InterPro" id="IPR006143">
    <property type="entry name" value="RND_pump_MFP"/>
</dbReference>
<dbReference type="NCBIfam" id="TIGR01730">
    <property type="entry name" value="RND_mfp"/>
    <property type="match status" value="1"/>
</dbReference>
<dbReference type="SUPFAM" id="SSF111369">
    <property type="entry name" value="HlyD-like secretion proteins"/>
    <property type="match status" value="1"/>
</dbReference>
<protein>
    <submittedName>
        <fullName evidence="3">Efflux RND transporter periplasmic adaptor subunit</fullName>
    </submittedName>
</protein>
<dbReference type="PANTHER" id="PTHR30469">
    <property type="entry name" value="MULTIDRUG RESISTANCE PROTEIN MDTA"/>
    <property type="match status" value="1"/>
</dbReference>
<evidence type="ECO:0000313" key="4">
    <source>
        <dbReference type="Proteomes" id="UP001219349"/>
    </source>
</evidence>
<keyword evidence="4" id="KW-1185">Reference proteome</keyword>
<name>A0ABY7SJ02_9RHOB</name>
<dbReference type="RefSeq" id="WP_271886716.1">
    <property type="nucleotide sequence ID" value="NZ_CP067136.1"/>
</dbReference>
<dbReference type="Proteomes" id="UP001219349">
    <property type="component" value="Chromosome"/>
</dbReference>
<feature type="signal peptide" evidence="2">
    <location>
        <begin position="1"/>
        <end position="35"/>
    </location>
</feature>
<dbReference type="Gene3D" id="2.40.30.170">
    <property type="match status" value="1"/>
</dbReference>
<feature type="chain" id="PRO_5046289950" evidence="2">
    <location>
        <begin position="36"/>
        <end position="379"/>
    </location>
</feature>